<organism evidence="6 7">
    <name type="scientific">Prosthecobacter vanneervenii</name>
    <dbReference type="NCBI Taxonomy" id="48466"/>
    <lineage>
        <taxon>Bacteria</taxon>
        <taxon>Pseudomonadati</taxon>
        <taxon>Verrucomicrobiota</taxon>
        <taxon>Verrucomicrobiia</taxon>
        <taxon>Verrucomicrobiales</taxon>
        <taxon>Verrucomicrobiaceae</taxon>
        <taxon>Prosthecobacter</taxon>
    </lineage>
</organism>
<proteinExistence type="inferred from homology"/>
<dbReference type="SUPFAM" id="SSF53756">
    <property type="entry name" value="UDP-Glycosyltransferase/glycogen phosphorylase"/>
    <property type="match status" value="1"/>
</dbReference>
<evidence type="ECO:0000313" key="7">
    <source>
        <dbReference type="Proteomes" id="UP000590740"/>
    </source>
</evidence>
<dbReference type="PANTHER" id="PTHR12526">
    <property type="entry name" value="GLYCOSYLTRANSFERASE"/>
    <property type="match status" value="1"/>
</dbReference>
<evidence type="ECO:0000313" key="6">
    <source>
        <dbReference type="EMBL" id="MBB5030491.1"/>
    </source>
</evidence>
<dbReference type="RefSeq" id="WP_184337255.1">
    <property type="nucleotide sequence ID" value="NZ_JACHIG010000001.1"/>
</dbReference>
<accession>A0A7W7Y6J0</accession>
<keyword evidence="2" id="KW-0328">Glycosyltransferase</keyword>
<evidence type="ECO:0000256" key="1">
    <source>
        <dbReference type="ARBA" id="ARBA00009481"/>
    </source>
</evidence>
<dbReference type="CDD" id="cd03801">
    <property type="entry name" value="GT4_PimA-like"/>
    <property type="match status" value="1"/>
</dbReference>
<dbReference type="GO" id="GO:0016757">
    <property type="term" value="F:glycosyltransferase activity"/>
    <property type="evidence" value="ECO:0007669"/>
    <property type="project" value="UniProtKB-KW"/>
</dbReference>
<keyword evidence="3 6" id="KW-0808">Transferase</keyword>
<name>A0A7W7Y6J0_9BACT</name>
<dbReference type="EMBL" id="JACHIG010000001">
    <property type="protein sequence ID" value="MBB5030491.1"/>
    <property type="molecule type" value="Genomic_DNA"/>
</dbReference>
<dbReference type="PANTHER" id="PTHR12526:SF640">
    <property type="entry name" value="COLANIC ACID BIOSYNTHESIS GLYCOSYLTRANSFERASE WCAL-RELATED"/>
    <property type="match status" value="1"/>
</dbReference>
<dbReference type="Proteomes" id="UP000590740">
    <property type="component" value="Unassembled WGS sequence"/>
</dbReference>
<dbReference type="InterPro" id="IPR028098">
    <property type="entry name" value="Glyco_trans_4-like_N"/>
</dbReference>
<keyword evidence="7" id="KW-1185">Reference proteome</keyword>
<comment type="caution">
    <text evidence="6">The sequence shown here is derived from an EMBL/GenBank/DDBJ whole genome shotgun (WGS) entry which is preliminary data.</text>
</comment>
<evidence type="ECO:0000259" key="5">
    <source>
        <dbReference type="Pfam" id="PF13579"/>
    </source>
</evidence>
<dbReference type="AlphaFoldDB" id="A0A7W7Y6J0"/>
<reference evidence="6 7" key="1">
    <citation type="submission" date="2020-08" db="EMBL/GenBank/DDBJ databases">
        <title>Genomic Encyclopedia of Type Strains, Phase IV (KMG-IV): sequencing the most valuable type-strain genomes for metagenomic binning, comparative biology and taxonomic classification.</title>
        <authorList>
            <person name="Goeker M."/>
        </authorList>
    </citation>
    <scope>NUCLEOTIDE SEQUENCE [LARGE SCALE GENOMIC DNA]</scope>
    <source>
        <strain evidence="6 7">DSM 12252</strain>
    </source>
</reference>
<gene>
    <name evidence="6" type="ORF">HNQ65_000045</name>
</gene>
<dbReference type="Pfam" id="PF00534">
    <property type="entry name" value="Glycos_transf_1"/>
    <property type="match status" value="1"/>
</dbReference>
<protein>
    <submittedName>
        <fullName evidence="6">Glycosyltransferase involved in cell wall biosynthesis</fullName>
    </submittedName>
</protein>
<dbReference type="Gene3D" id="3.40.50.2000">
    <property type="entry name" value="Glycogen Phosphorylase B"/>
    <property type="match status" value="2"/>
</dbReference>
<comment type="similarity">
    <text evidence="1">Belongs to the glycosyltransferase group 1 family. Glycosyltransferase 4 subfamily.</text>
</comment>
<feature type="domain" description="Glycosyl transferase family 1" evidence="4">
    <location>
        <begin position="202"/>
        <end position="354"/>
    </location>
</feature>
<dbReference type="Pfam" id="PF13579">
    <property type="entry name" value="Glyco_trans_4_4"/>
    <property type="match status" value="1"/>
</dbReference>
<dbReference type="InterPro" id="IPR001296">
    <property type="entry name" value="Glyco_trans_1"/>
</dbReference>
<feature type="domain" description="Glycosyltransferase subfamily 4-like N-terminal" evidence="5">
    <location>
        <begin position="13"/>
        <end position="181"/>
    </location>
</feature>
<evidence type="ECO:0000256" key="3">
    <source>
        <dbReference type="ARBA" id="ARBA00022679"/>
    </source>
</evidence>
<sequence>MKFIFISANQGGGGSEELWVQTAGRLQSKGHAVMALTEWKAGAQRRLQQLESFGVPHRPLDLTGRRAVISKILERMTGGMPRRLRRLQALLKLEQPDLIIFNSGTLVDGIPLLEVIHEGRHPCVVVTHLVSTDNWPDDTLAERIHRTYSQALEACFVSEHNRELFVRQTGRRLPNARIVRNPFLVSVAAIPMPQLGPEMPVKLALPARLHPKTKGHDMLFEALARPEWRERKIQVSLLGNGGCERTLRALCQELQIADKVVFSGHVDDMNAVWREHHALLLPSRHEGLPIALIEAMWAGRAVIATPAGGIPEMIQPGSSGFLATGCDTEALHEVMDRAWSNRDHWEAMGAAGRRLVQERIPADPVKVWTERLLELAAEHGRP</sequence>
<evidence type="ECO:0000259" key="4">
    <source>
        <dbReference type="Pfam" id="PF00534"/>
    </source>
</evidence>
<evidence type="ECO:0000256" key="2">
    <source>
        <dbReference type="ARBA" id="ARBA00022676"/>
    </source>
</evidence>